<reference evidence="2 3" key="1">
    <citation type="journal article" date="2014" name="Antonie Van Leeuwenhoek">
        <title>Hyphomonas beringensis sp. nov. and Hyphomonas chukchiensis sp. nov., isolated from surface seawater of the Bering Sea and Chukchi Sea.</title>
        <authorList>
            <person name="Li C."/>
            <person name="Lai Q."/>
            <person name="Li G."/>
            <person name="Dong C."/>
            <person name="Wang J."/>
            <person name="Liao Y."/>
            <person name="Shao Z."/>
        </authorList>
    </citation>
    <scope>NUCLEOTIDE SEQUENCE [LARGE SCALE GENOMIC DNA]</scope>
    <source>
        <strain evidence="2 3">PS728</strain>
    </source>
</reference>
<keyword evidence="1" id="KW-0812">Transmembrane</keyword>
<proteinExistence type="predicted"/>
<protein>
    <submittedName>
        <fullName evidence="2">Uncharacterized protein</fullName>
    </submittedName>
</protein>
<gene>
    <name evidence="2" type="ORF">HPO_17090</name>
</gene>
<name>A0A062VG71_9PROT</name>
<evidence type="ECO:0000313" key="2">
    <source>
        <dbReference type="EMBL" id="KCZ97034.1"/>
    </source>
</evidence>
<dbReference type="Proteomes" id="UP000027100">
    <property type="component" value="Unassembled WGS sequence"/>
</dbReference>
<evidence type="ECO:0000256" key="1">
    <source>
        <dbReference type="SAM" id="Phobius"/>
    </source>
</evidence>
<accession>A0A062VG71</accession>
<dbReference type="STRING" id="1280954.HPO_17090"/>
<dbReference type="EMBL" id="ARYM01000027">
    <property type="protein sequence ID" value="KCZ97034.1"/>
    <property type="molecule type" value="Genomic_DNA"/>
</dbReference>
<organism evidence="2 3">
    <name type="scientific">Hyphomonas polymorpha PS728</name>
    <dbReference type="NCBI Taxonomy" id="1280954"/>
    <lineage>
        <taxon>Bacteria</taxon>
        <taxon>Pseudomonadati</taxon>
        <taxon>Pseudomonadota</taxon>
        <taxon>Alphaproteobacteria</taxon>
        <taxon>Hyphomonadales</taxon>
        <taxon>Hyphomonadaceae</taxon>
        <taxon>Hyphomonas</taxon>
    </lineage>
</organism>
<dbReference type="AlphaFoldDB" id="A0A062VG71"/>
<dbReference type="RefSeq" id="WP_035601494.1">
    <property type="nucleotide sequence ID" value="NZ_ARYM01000027.1"/>
</dbReference>
<keyword evidence="1" id="KW-0472">Membrane</keyword>
<feature type="transmembrane region" description="Helical" evidence="1">
    <location>
        <begin position="56"/>
        <end position="82"/>
    </location>
</feature>
<dbReference type="PATRIC" id="fig|1280954.3.peg.3452"/>
<keyword evidence="1" id="KW-1133">Transmembrane helix</keyword>
<comment type="caution">
    <text evidence="2">The sequence shown here is derived from an EMBL/GenBank/DDBJ whole genome shotgun (WGS) entry which is preliminary data.</text>
</comment>
<sequence>MWKTAALGTALTATGAVKFTNHLGEMGRQATLQDYLAMRCGGGAPLPAPGAETNEIMALAAMHCWGCYAMAAGVAMLAYALWQAAQPRLKALRRRG</sequence>
<keyword evidence="3" id="KW-1185">Reference proteome</keyword>
<evidence type="ECO:0000313" key="3">
    <source>
        <dbReference type="Proteomes" id="UP000027100"/>
    </source>
</evidence>